<organism evidence="2 3">
    <name type="scientific">Plenodomus tracheiphilus IPT5</name>
    <dbReference type="NCBI Taxonomy" id="1408161"/>
    <lineage>
        <taxon>Eukaryota</taxon>
        <taxon>Fungi</taxon>
        <taxon>Dikarya</taxon>
        <taxon>Ascomycota</taxon>
        <taxon>Pezizomycotina</taxon>
        <taxon>Dothideomycetes</taxon>
        <taxon>Pleosporomycetidae</taxon>
        <taxon>Pleosporales</taxon>
        <taxon>Pleosporineae</taxon>
        <taxon>Leptosphaeriaceae</taxon>
        <taxon>Plenodomus</taxon>
    </lineage>
</organism>
<dbReference type="EMBL" id="MU006310">
    <property type="protein sequence ID" value="KAF2849663.1"/>
    <property type="molecule type" value="Genomic_DNA"/>
</dbReference>
<evidence type="ECO:0000313" key="3">
    <source>
        <dbReference type="Proteomes" id="UP000799423"/>
    </source>
</evidence>
<feature type="compositionally biased region" description="Low complexity" evidence="1">
    <location>
        <begin position="59"/>
        <end position="84"/>
    </location>
</feature>
<feature type="compositionally biased region" description="Basic and acidic residues" evidence="1">
    <location>
        <begin position="124"/>
        <end position="137"/>
    </location>
</feature>
<evidence type="ECO:0000256" key="1">
    <source>
        <dbReference type="SAM" id="MobiDB-lite"/>
    </source>
</evidence>
<protein>
    <submittedName>
        <fullName evidence="2">Uncharacterized protein</fullName>
    </submittedName>
</protein>
<feature type="region of interest" description="Disordered" evidence="1">
    <location>
        <begin position="38"/>
        <end position="143"/>
    </location>
</feature>
<accession>A0A6A7B309</accession>
<gene>
    <name evidence="2" type="ORF">T440DRAFT_123099</name>
</gene>
<name>A0A6A7B309_9PLEO</name>
<evidence type="ECO:0000313" key="2">
    <source>
        <dbReference type="EMBL" id="KAF2849663.1"/>
    </source>
</evidence>
<reference evidence="2" key="1">
    <citation type="submission" date="2020-01" db="EMBL/GenBank/DDBJ databases">
        <authorList>
            <consortium name="DOE Joint Genome Institute"/>
            <person name="Haridas S."/>
            <person name="Albert R."/>
            <person name="Binder M."/>
            <person name="Bloem J."/>
            <person name="Labutti K."/>
            <person name="Salamov A."/>
            <person name="Andreopoulos B."/>
            <person name="Baker S.E."/>
            <person name="Barry K."/>
            <person name="Bills G."/>
            <person name="Bluhm B.H."/>
            <person name="Cannon C."/>
            <person name="Castanera R."/>
            <person name="Culley D.E."/>
            <person name="Daum C."/>
            <person name="Ezra D."/>
            <person name="Gonzalez J.B."/>
            <person name="Henrissat B."/>
            <person name="Kuo A."/>
            <person name="Liang C."/>
            <person name="Lipzen A."/>
            <person name="Lutzoni F."/>
            <person name="Magnuson J."/>
            <person name="Mondo S."/>
            <person name="Nolan M."/>
            <person name="Ohm R."/>
            <person name="Pangilinan J."/>
            <person name="Park H.-J."/>
            <person name="Ramirez L."/>
            <person name="Alfaro M."/>
            <person name="Sun H."/>
            <person name="Tritt A."/>
            <person name="Yoshinaga Y."/>
            <person name="Zwiers L.-H."/>
            <person name="Turgeon B.G."/>
            <person name="Goodwin S.B."/>
            <person name="Spatafora J.W."/>
            <person name="Crous P.W."/>
            <person name="Grigoriev I.V."/>
        </authorList>
    </citation>
    <scope>NUCLEOTIDE SEQUENCE</scope>
    <source>
        <strain evidence="2">IPT5</strain>
    </source>
</reference>
<sequence length="143" mass="15102">MSSTSSTYHIPFPKNFLAVNTRPKKTVLPAALTSPVTNVAPHGFLSNAPTSSPPHRHQSVSSVSSIVSVATSDTAASDAGTISAPSSPPTKPVDSPVLGPKIFAPLQVNAKHTLPPKNAGEMSAAERQRRMSFEKHTFLSNKY</sequence>
<keyword evidence="3" id="KW-1185">Reference proteome</keyword>
<dbReference type="AlphaFoldDB" id="A0A6A7B309"/>
<proteinExistence type="predicted"/>
<dbReference type="Proteomes" id="UP000799423">
    <property type="component" value="Unassembled WGS sequence"/>
</dbReference>
<dbReference type="OrthoDB" id="3797248at2759"/>